<dbReference type="InterPro" id="IPR020911">
    <property type="entry name" value="UPF0325"/>
</dbReference>
<protein>
    <submittedName>
        <fullName evidence="1">DUF3461 family protein</fullName>
    </submittedName>
</protein>
<comment type="caution">
    <text evidence="1">The sequence shown here is derived from an EMBL/GenBank/DDBJ whole genome shotgun (WGS) entry which is preliminary data.</text>
</comment>
<reference evidence="1 2" key="2">
    <citation type="submission" date="2018-12" db="EMBL/GenBank/DDBJ databases">
        <title>Simiduia agarivorans gen. nov., sp. nov., a marine, agarolytic bacterium isolated from shallow coastal water from Keelung, Taiwan.</title>
        <authorList>
            <person name="Shieh W.Y."/>
        </authorList>
    </citation>
    <scope>NUCLEOTIDE SEQUENCE [LARGE SCALE GENOMIC DNA]</scope>
    <source>
        <strain evidence="1 2">GTF-13</strain>
    </source>
</reference>
<dbReference type="NCBIfam" id="NF010213">
    <property type="entry name" value="PRK13677.1"/>
    <property type="match status" value="1"/>
</dbReference>
<accession>A0A3P3VNN4</accession>
<dbReference type="RefSeq" id="WP_125014461.1">
    <property type="nucleotide sequence ID" value="NZ_QWEZ01000001.1"/>
</dbReference>
<dbReference type="Pfam" id="PF11944">
    <property type="entry name" value="DUF3461"/>
    <property type="match status" value="1"/>
</dbReference>
<gene>
    <name evidence="1" type="ORF">D0544_02635</name>
</gene>
<name>A0A3P3VNN4_9GAMM</name>
<evidence type="ECO:0000313" key="2">
    <source>
        <dbReference type="Proteomes" id="UP000280792"/>
    </source>
</evidence>
<dbReference type="Proteomes" id="UP000280792">
    <property type="component" value="Unassembled WGS sequence"/>
</dbReference>
<reference evidence="1 2" key="1">
    <citation type="submission" date="2018-08" db="EMBL/GenBank/DDBJ databases">
        <authorList>
            <person name="Khan S.A."/>
        </authorList>
    </citation>
    <scope>NUCLEOTIDE SEQUENCE [LARGE SCALE GENOMIC DNA]</scope>
    <source>
        <strain evidence="1 2">GTF-13</strain>
    </source>
</reference>
<sequence>MYEHLKSMGIKHYEQIERYLLRSEADFDILKVYYHKQKGDLFAKSEKFKFPRQKKTLMVDSGTHKFRNVTEISPALRQVVAELDKITQQETRSKDAKKEILHELKHLEKVVSNKIAELEARIENL</sequence>
<evidence type="ECO:0000313" key="1">
    <source>
        <dbReference type="EMBL" id="RRJ84034.1"/>
    </source>
</evidence>
<organism evidence="1 2">
    <name type="scientific">Aestuariirhabdus litorea</name>
    <dbReference type="NCBI Taxonomy" id="2528527"/>
    <lineage>
        <taxon>Bacteria</taxon>
        <taxon>Pseudomonadati</taxon>
        <taxon>Pseudomonadota</taxon>
        <taxon>Gammaproteobacteria</taxon>
        <taxon>Oceanospirillales</taxon>
        <taxon>Aestuariirhabdaceae</taxon>
        <taxon>Aestuariirhabdus</taxon>
    </lineage>
</organism>
<dbReference type="AlphaFoldDB" id="A0A3P3VNN4"/>
<keyword evidence="2" id="KW-1185">Reference proteome</keyword>
<proteinExistence type="predicted"/>
<dbReference type="EMBL" id="QWEZ01000001">
    <property type="protein sequence ID" value="RRJ84034.1"/>
    <property type="molecule type" value="Genomic_DNA"/>
</dbReference>